<dbReference type="Proteomes" id="UP000261739">
    <property type="component" value="Unassembled WGS sequence"/>
</dbReference>
<dbReference type="EMBL" id="DQID01000021">
    <property type="protein sequence ID" value="HCT13368.1"/>
    <property type="molecule type" value="Genomic_DNA"/>
</dbReference>
<feature type="transmembrane region" description="Helical" evidence="1">
    <location>
        <begin position="344"/>
        <end position="363"/>
    </location>
</feature>
<reference evidence="2 3" key="1">
    <citation type="journal article" date="2018" name="Nat. Biotechnol.">
        <title>A standardized bacterial taxonomy based on genome phylogeny substantially revises the tree of life.</title>
        <authorList>
            <person name="Parks D.H."/>
            <person name="Chuvochina M."/>
            <person name="Waite D.W."/>
            <person name="Rinke C."/>
            <person name="Skarshewski A."/>
            <person name="Chaumeil P.A."/>
            <person name="Hugenholtz P."/>
        </authorList>
    </citation>
    <scope>NUCLEOTIDE SEQUENCE [LARGE SCALE GENOMIC DNA]</scope>
    <source>
        <strain evidence="2">UBA11247</strain>
    </source>
</reference>
<dbReference type="RefSeq" id="WP_010121795.1">
    <property type="nucleotide sequence ID" value="NZ_DAITTW010000089.1"/>
</dbReference>
<feature type="transmembrane region" description="Helical" evidence="1">
    <location>
        <begin position="180"/>
        <end position="196"/>
    </location>
</feature>
<feature type="transmembrane region" description="Helical" evidence="1">
    <location>
        <begin position="148"/>
        <end position="168"/>
    </location>
</feature>
<dbReference type="PANTHER" id="PTHR30199">
    <property type="entry name" value="MFS FAMILY TRANSPORTER, PREDICTED SUBSTRATE BENZOATE"/>
    <property type="match status" value="1"/>
</dbReference>
<feature type="transmembrane region" description="Helical" evidence="1">
    <location>
        <begin position="46"/>
        <end position="66"/>
    </location>
</feature>
<feature type="transmembrane region" description="Helical" evidence="1">
    <location>
        <begin position="78"/>
        <end position="97"/>
    </location>
</feature>
<evidence type="ECO:0000313" key="3">
    <source>
        <dbReference type="Proteomes" id="UP000261739"/>
    </source>
</evidence>
<evidence type="ECO:0000313" key="2">
    <source>
        <dbReference type="EMBL" id="HCT13368.1"/>
    </source>
</evidence>
<organism evidence="2 3">
    <name type="scientific">Corynebacterium nuruki</name>
    <dbReference type="NCBI Taxonomy" id="1032851"/>
    <lineage>
        <taxon>Bacteria</taxon>
        <taxon>Bacillati</taxon>
        <taxon>Actinomycetota</taxon>
        <taxon>Actinomycetes</taxon>
        <taxon>Mycobacteriales</taxon>
        <taxon>Corynebacteriaceae</taxon>
        <taxon>Corynebacterium</taxon>
    </lineage>
</organism>
<proteinExistence type="predicted"/>
<feature type="transmembrane region" description="Helical" evidence="1">
    <location>
        <begin position="370"/>
        <end position="389"/>
    </location>
</feature>
<dbReference type="Pfam" id="PF03594">
    <property type="entry name" value="BenE"/>
    <property type="match status" value="1"/>
</dbReference>
<dbReference type="AlphaFoldDB" id="A0A3D4SVQ0"/>
<keyword evidence="1" id="KW-0812">Transmembrane</keyword>
<sequence length="420" mass="42751">MTTTENRPATGTARRFPRLAVENSRHVPPRLTDIARDLSPTTVGNGLVALIFSASGPVAVILTAAARGNLSETELSSWLFATFLGNGLLTVFMTLRYRTPLAFFWTIPGTVLAGDALTHMSFGEVIGAYLLTGVLVFLLGWSGLAARIMAAIPLPVIMAMVAGLFLRFGLDLVSATGDDPLLGVVMIVVFLGLTAVPRVAAFVPPVVATAVVGVLVALATGAVGDLSLPEGFLAHPTVTAPEFSAGALAELVLPLAVTVVVVQNGQGEAVLTAAGHHPPVNAAATASGLATIPFGLLGAAPTCLTGPTNALLVTSGRRRAQYTAALVCGGAAVLVGLFSPAFVAAVSATPTAFIAVLAGLAMLTPLKNAFLTSFSGTFSTGALACLLVTFSDITILGVTAPFWGIVVGMAVSAVVDRTPR</sequence>
<dbReference type="STRING" id="863239.GCA_000213935_00592"/>
<gene>
    <name evidence="2" type="ORF">DIW82_00855</name>
</gene>
<name>A0A3D4SVQ0_9CORY</name>
<dbReference type="InterPro" id="IPR004711">
    <property type="entry name" value="Benzoate_Transporter"/>
</dbReference>
<feature type="transmembrane region" description="Helical" evidence="1">
    <location>
        <begin position="395"/>
        <end position="415"/>
    </location>
</feature>
<dbReference type="GO" id="GO:0005886">
    <property type="term" value="C:plasma membrane"/>
    <property type="evidence" value="ECO:0007669"/>
    <property type="project" value="TreeGrafter"/>
</dbReference>
<protein>
    <submittedName>
        <fullName evidence="2">Benzoate transporter</fullName>
    </submittedName>
</protein>
<accession>A0A3D4SVQ0</accession>
<evidence type="ECO:0000256" key="1">
    <source>
        <dbReference type="SAM" id="Phobius"/>
    </source>
</evidence>
<feature type="transmembrane region" description="Helical" evidence="1">
    <location>
        <begin position="203"/>
        <end position="223"/>
    </location>
</feature>
<keyword evidence="1" id="KW-0472">Membrane</keyword>
<comment type="caution">
    <text evidence="2">The sequence shown here is derived from an EMBL/GenBank/DDBJ whole genome shotgun (WGS) entry which is preliminary data.</text>
</comment>
<keyword evidence="1" id="KW-1133">Transmembrane helix</keyword>
<dbReference type="PANTHER" id="PTHR30199:SF0">
    <property type="entry name" value="INNER MEMBRANE PROTEIN YDCO"/>
    <property type="match status" value="1"/>
</dbReference>
<feature type="transmembrane region" description="Helical" evidence="1">
    <location>
        <begin position="320"/>
        <end position="338"/>
    </location>
</feature>
<feature type="transmembrane region" description="Helical" evidence="1">
    <location>
        <begin position="117"/>
        <end position="141"/>
    </location>
</feature>
<dbReference type="GO" id="GO:0042925">
    <property type="term" value="F:benzoate transmembrane transporter activity"/>
    <property type="evidence" value="ECO:0007669"/>
    <property type="project" value="InterPro"/>
</dbReference>